<dbReference type="RefSeq" id="XP_009173042.1">
    <property type="nucleotide sequence ID" value="XM_009174778.1"/>
</dbReference>
<name>A0A074ZCA7_OPIVI</name>
<dbReference type="AlphaFoldDB" id="A0A074ZCA7"/>
<reference evidence="1 2" key="1">
    <citation type="submission" date="2013-11" db="EMBL/GenBank/DDBJ databases">
        <title>Opisthorchis viverrini - life in the bile duct.</title>
        <authorList>
            <person name="Young N.D."/>
            <person name="Nagarajan N."/>
            <person name="Lin S.J."/>
            <person name="Korhonen P.K."/>
            <person name="Jex A.R."/>
            <person name="Hall R.S."/>
            <person name="Safavi-Hemami H."/>
            <person name="Kaewkong W."/>
            <person name="Bertrand D."/>
            <person name="Gao S."/>
            <person name="Seet Q."/>
            <person name="Wongkham S."/>
            <person name="Teh B.T."/>
            <person name="Wongkham C."/>
            <person name="Intapan P.M."/>
            <person name="Maleewong W."/>
            <person name="Yang X."/>
            <person name="Hu M."/>
            <person name="Wang Z."/>
            <person name="Hofmann A."/>
            <person name="Sternberg P.W."/>
            <person name="Tan P."/>
            <person name="Wang J."/>
            <person name="Gasser R.B."/>
        </authorList>
    </citation>
    <scope>NUCLEOTIDE SEQUENCE [LARGE SCALE GENOMIC DNA]</scope>
</reference>
<protein>
    <submittedName>
        <fullName evidence="1">Uncharacterized protein</fullName>
    </submittedName>
</protein>
<dbReference type="Proteomes" id="UP000054324">
    <property type="component" value="Unassembled WGS sequence"/>
</dbReference>
<organism evidence="1 2">
    <name type="scientific">Opisthorchis viverrini</name>
    <name type="common">Southeast Asian liver fluke</name>
    <dbReference type="NCBI Taxonomy" id="6198"/>
    <lineage>
        <taxon>Eukaryota</taxon>
        <taxon>Metazoa</taxon>
        <taxon>Spiralia</taxon>
        <taxon>Lophotrochozoa</taxon>
        <taxon>Platyhelminthes</taxon>
        <taxon>Trematoda</taxon>
        <taxon>Digenea</taxon>
        <taxon>Opisthorchiida</taxon>
        <taxon>Opisthorchiata</taxon>
        <taxon>Opisthorchiidae</taxon>
        <taxon>Opisthorchis</taxon>
    </lineage>
</organism>
<dbReference type="KEGG" id="ovi:T265_08861"/>
<sequence>MGTRDGPHQWLETLSDIAQSRSQWRSRDSFFVKGRLYNAAVRSILLYGSETWTLRAEDVKRLSVKGGRDPETVKQ</sequence>
<gene>
    <name evidence="1" type="ORF">T265_08861</name>
</gene>
<proteinExistence type="predicted"/>
<dbReference type="EMBL" id="KL596860">
    <property type="protein sequence ID" value="KER23212.1"/>
    <property type="molecule type" value="Genomic_DNA"/>
</dbReference>
<dbReference type="GeneID" id="20323040"/>
<evidence type="ECO:0000313" key="2">
    <source>
        <dbReference type="Proteomes" id="UP000054324"/>
    </source>
</evidence>
<evidence type="ECO:0000313" key="1">
    <source>
        <dbReference type="EMBL" id="KER23212.1"/>
    </source>
</evidence>
<dbReference type="CTD" id="20323040"/>
<keyword evidence="2" id="KW-1185">Reference proteome</keyword>
<accession>A0A074ZCA7</accession>
<dbReference type="OrthoDB" id="424543at2759"/>